<keyword evidence="1 3" id="KW-0378">Hydrolase</keyword>
<dbReference type="InterPro" id="IPR000086">
    <property type="entry name" value="NUDIX_hydrolase_dom"/>
</dbReference>
<evidence type="ECO:0000313" key="4">
    <source>
        <dbReference type="Proteomes" id="UP000663722"/>
    </source>
</evidence>
<dbReference type="PANTHER" id="PTHR10885:SF0">
    <property type="entry name" value="ISOPENTENYL-DIPHOSPHATE DELTA-ISOMERASE"/>
    <property type="match status" value="1"/>
</dbReference>
<dbReference type="AlphaFoldDB" id="A0A975BMI2"/>
<dbReference type="PANTHER" id="PTHR10885">
    <property type="entry name" value="ISOPENTENYL-DIPHOSPHATE DELTA-ISOMERASE"/>
    <property type="match status" value="1"/>
</dbReference>
<sequence>MQKNSEQNDELLDIVDGYDNVIGQKWRSEVYQEGLSCFRAVNAFLVNSRGQIWIPRRTADKKIFSLCLDVSMGGHVSSGESYEAAFQRELKEELNLDTEEIDYRFLGYLTPHKNSLSAFMKVYEIQSDHAPNYNLRDFIEFFWLTPQQALEKIERGWPSKGDLPKLIQIFYGS</sequence>
<dbReference type="PROSITE" id="PS51462">
    <property type="entry name" value="NUDIX"/>
    <property type="match status" value="1"/>
</dbReference>
<protein>
    <submittedName>
        <fullName evidence="3">NUDIX hydrolase domain-containing protein</fullName>
    </submittedName>
</protein>
<dbReference type="EMBL" id="CP061800">
    <property type="protein sequence ID" value="QTA88246.1"/>
    <property type="molecule type" value="Genomic_DNA"/>
</dbReference>
<dbReference type="InterPro" id="IPR015797">
    <property type="entry name" value="NUDIX_hydrolase-like_dom_sf"/>
</dbReference>
<dbReference type="KEGG" id="dmm:dnm_042880"/>
<dbReference type="GO" id="GO:0016787">
    <property type="term" value="F:hydrolase activity"/>
    <property type="evidence" value="ECO:0007669"/>
    <property type="project" value="UniProtKB-KW"/>
</dbReference>
<dbReference type="Pfam" id="PF00293">
    <property type="entry name" value="NUDIX"/>
    <property type="match status" value="1"/>
</dbReference>
<keyword evidence="4" id="KW-1185">Reference proteome</keyword>
<evidence type="ECO:0000259" key="2">
    <source>
        <dbReference type="PROSITE" id="PS51462"/>
    </source>
</evidence>
<reference evidence="3" key="1">
    <citation type="journal article" date="2021" name="Microb. Physiol.">
        <title>Proteogenomic Insights into the Physiology of Marine, Sulfate-Reducing, Filamentous Desulfonema limicola and Desulfonema magnum.</title>
        <authorList>
            <person name="Schnaars V."/>
            <person name="Wohlbrand L."/>
            <person name="Scheve S."/>
            <person name="Hinrichs C."/>
            <person name="Reinhardt R."/>
            <person name="Rabus R."/>
        </authorList>
    </citation>
    <scope>NUCLEOTIDE SEQUENCE</scope>
    <source>
        <strain evidence="3">4be13</strain>
    </source>
</reference>
<organism evidence="3 4">
    <name type="scientific">Desulfonema magnum</name>
    <dbReference type="NCBI Taxonomy" id="45655"/>
    <lineage>
        <taxon>Bacteria</taxon>
        <taxon>Pseudomonadati</taxon>
        <taxon>Thermodesulfobacteriota</taxon>
        <taxon>Desulfobacteria</taxon>
        <taxon>Desulfobacterales</taxon>
        <taxon>Desulfococcaceae</taxon>
        <taxon>Desulfonema</taxon>
    </lineage>
</organism>
<dbReference type="PROSITE" id="PS00893">
    <property type="entry name" value="NUDIX_BOX"/>
    <property type="match status" value="1"/>
</dbReference>
<dbReference type="CDD" id="cd24154">
    <property type="entry name" value="NUDIX_DR0079"/>
    <property type="match status" value="1"/>
</dbReference>
<dbReference type="RefSeq" id="WP_207683095.1">
    <property type="nucleotide sequence ID" value="NZ_CP061800.1"/>
</dbReference>
<dbReference type="SUPFAM" id="SSF55811">
    <property type="entry name" value="Nudix"/>
    <property type="match status" value="1"/>
</dbReference>
<dbReference type="Proteomes" id="UP000663722">
    <property type="component" value="Chromosome"/>
</dbReference>
<dbReference type="Gene3D" id="3.90.79.10">
    <property type="entry name" value="Nucleoside Triphosphate Pyrophosphohydrolase"/>
    <property type="match status" value="1"/>
</dbReference>
<evidence type="ECO:0000256" key="1">
    <source>
        <dbReference type="ARBA" id="ARBA00022801"/>
    </source>
</evidence>
<gene>
    <name evidence="3" type="ORF">dnm_042880</name>
</gene>
<feature type="domain" description="Nudix hydrolase" evidence="2">
    <location>
        <begin position="36"/>
        <end position="171"/>
    </location>
</feature>
<proteinExistence type="predicted"/>
<evidence type="ECO:0000313" key="3">
    <source>
        <dbReference type="EMBL" id="QTA88246.1"/>
    </source>
</evidence>
<accession>A0A975BMI2</accession>
<dbReference type="InterPro" id="IPR020084">
    <property type="entry name" value="NUDIX_hydrolase_CS"/>
</dbReference>
<name>A0A975BMI2_9BACT</name>